<accession>A0A419T286</accession>
<keyword evidence="2" id="KW-1185">Reference proteome</keyword>
<dbReference type="OrthoDB" id="9800356at2"/>
<evidence type="ECO:0000313" key="1">
    <source>
        <dbReference type="EMBL" id="RKD31607.1"/>
    </source>
</evidence>
<sequence length="114" mass="12301">MTTGQLIDSGLFELIHEGNCRDQEISTPFCCDLLSLAMGRAPRDCAWVTVIGNKNTLAVATLVKAACIILAEGVVLDDETVEKAKEHGITVLSTELPVFEAALAVFYKAKTYVI</sequence>
<organism evidence="1 2">
    <name type="scientific">Lacrimispora algidixylanolytica</name>
    <dbReference type="NCBI Taxonomy" id="94868"/>
    <lineage>
        <taxon>Bacteria</taxon>
        <taxon>Bacillati</taxon>
        <taxon>Bacillota</taxon>
        <taxon>Clostridia</taxon>
        <taxon>Lachnospirales</taxon>
        <taxon>Lachnospiraceae</taxon>
        <taxon>Lacrimispora</taxon>
    </lineage>
</organism>
<evidence type="ECO:0000313" key="2">
    <source>
        <dbReference type="Proteomes" id="UP000284277"/>
    </source>
</evidence>
<evidence type="ECO:0008006" key="3">
    <source>
        <dbReference type="Google" id="ProtNLM"/>
    </source>
</evidence>
<reference evidence="1 2" key="1">
    <citation type="submission" date="2016-08" db="EMBL/GenBank/DDBJ databases">
        <title>A new outlook on sporulation: Clostridium algidixylanolyticum.</title>
        <authorList>
            <person name="Poppleton D.I."/>
            <person name="Gribaldo S."/>
        </authorList>
    </citation>
    <scope>NUCLEOTIDE SEQUENCE [LARGE SCALE GENOMIC DNA]</scope>
    <source>
        <strain evidence="1 2">SPL73</strain>
    </source>
</reference>
<dbReference type="InterPro" id="IPR028979">
    <property type="entry name" value="Ser_kin/Pase_Hpr-like_N_sf"/>
</dbReference>
<proteinExistence type="predicted"/>
<dbReference type="AlphaFoldDB" id="A0A419T286"/>
<gene>
    <name evidence="1" type="ORF">BET01_19970</name>
</gene>
<dbReference type="Gene3D" id="3.40.1390.20">
    <property type="entry name" value="HprK N-terminal domain-like"/>
    <property type="match status" value="1"/>
</dbReference>
<dbReference type="RefSeq" id="WP_120196972.1">
    <property type="nucleotide sequence ID" value="NZ_MCIA01000017.1"/>
</dbReference>
<comment type="caution">
    <text evidence="1">The sequence shown here is derived from an EMBL/GenBank/DDBJ whole genome shotgun (WGS) entry which is preliminary data.</text>
</comment>
<dbReference type="Proteomes" id="UP000284277">
    <property type="component" value="Unassembled WGS sequence"/>
</dbReference>
<dbReference type="EMBL" id="MCIA01000017">
    <property type="protein sequence ID" value="RKD31607.1"/>
    <property type="molecule type" value="Genomic_DNA"/>
</dbReference>
<name>A0A419T286_9FIRM</name>
<dbReference type="SUPFAM" id="SSF75138">
    <property type="entry name" value="HprK N-terminal domain-like"/>
    <property type="match status" value="1"/>
</dbReference>
<protein>
    <recommendedName>
        <fullName evidence="3">DRTGG domain-containing protein</fullName>
    </recommendedName>
</protein>